<dbReference type="OrthoDB" id="341587at2759"/>
<dbReference type="AlphaFoldDB" id="A0A6L2QAX5"/>
<comment type="subcellular location">
    <subcellularLocation>
        <location evidence="1">Cytoplasm</location>
        <location evidence="1">Cytoskeleton</location>
    </subcellularLocation>
</comment>
<keyword evidence="2" id="KW-0963">Cytoplasm</keyword>
<dbReference type="InterPro" id="IPR001611">
    <property type="entry name" value="Leu-rich_rpt"/>
</dbReference>
<gene>
    <name evidence="4" type="ORF">Cfor_11982</name>
</gene>
<organism evidence="4 5">
    <name type="scientific">Coptotermes formosanus</name>
    <name type="common">Formosan subterranean termite</name>
    <dbReference type="NCBI Taxonomy" id="36987"/>
    <lineage>
        <taxon>Eukaryota</taxon>
        <taxon>Metazoa</taxon>
        <taxon>Ecdysozoa</taxon>
        <taxon>Arthropoda</taxon>
        <taxon>Hexapoda</taxon>
        <taxon>Insecta</taxon>
        <taxon>Pterygota</taxon>
        <taxon>Neoptera</taxon>
        <taxon>Polyneoptera</taxon>
        <taxon>Dictyoptera</taxon>
        <taxon>Blattodea</taxon>
        <taxon>Blattoidea</taxon>
        <taxon>Termitoidae</taxon>
        <taxon>Rhinotermitidae</taxon>
        <taxon>Coptotermes</taxon>
    </lineage>
</organism>
<evidence type="ECO:0000313" key="4">
    <source>
        <dbReference type="EMBL" id="GFG40148.1"/>
    </source>
</evidence>
<protein>
    <submittedName>
        <fullName evidence="4">Uncharacterized protein</fullName>
    </submittedName>
</protein>
<proteinExistence type="predicted"/>
<evidence type="ECO:0000256" key="1">
    <source>
        <dbReference type="ARBA" id="ARBA00004245"/>
    </source>
</evidence>
<dbReference type="Gene3D" id="3.80.10.10">
    <property type="entry name" value="Ribonuclease Inhibitor"/>
    <property type="match status" value="2"/>
</dbReference>
<dbReference type="PANTHER" id="PTHR24107:SF20">
    <property type="entry name" value="DYNEIN REGULATORY COMPLEX SUBUNIT 5"/>
    <property type="match status" value="1"/>
</dbReference>
<dbReference type="InParanoid" id="A0A6L2QAX5"/>
<dbReference type="SMART" id="SM00368">
    <property type="entry name" value="LRR_RI"/>
    <property type="match status" value="5"/>
</dbReference>
<feature type="non-terminal residue" evidence="4">
    <location>
        <position position="1"/>
    </location>
</feature>
<name>A0A6L2QAX5_COPFO</name>
<dbReference type="SUPFAM" id="SSF52047">
    <property type="entry name" value="RNI-like"/>
    <property type="match status" value="1"/>
</dbReference>
<dbReference type="InterPro" id="IPR052410">
    <property type="entry name" value="DRC5"/>
</dbReference>
<evidence type="ECO:0000313" key="5">
    <source>
        <dbReference type="Proteomes" id="UP000502823"/>
    </source>
</evidence>
<evidence type="ECO:0000256" key="2">
    <source>
        <dbReference type="ARBA" id="ARBA00022490"/>
    </source>
</evidence>
<dbReference type="Pfam" id="PF13516">
    <property type="entry name" value="LRR_6"/>
    <property type="match status" value="2"/>
</dbReference>
<dbReference type="PANTHER" id="PTHR24107">
    <property type="entry name" value="YNEIN REGULATORY COMPLEX SUBUNIT 5"/>
    <property type="match status" value="1"/>
</dbReference>
<dbReference type="Proteomes" id="UP000502823">
    <property type="component" value="Unassembled WGS sequence"/>
</dbReference>
<dbReference type="GO" id="GO:0005856">
    <property type="term" value="C:cytoskeleton"/>
    <property type="evidence" value="ECO:0007669"/>
    <property type="project" value="UniProtKB-SubCell"/>
</dbReference>
<dbReference type="EMBL" id="BLKM01001561">
    <property type="protein sequence ID" value="GFG40148.1"/>
    <property type="molecule type" value="Genomic_DNA"/>
</dbReference>
<evidence type="ECO:0000256" key="3">
    <source>
        <dbReference type="ARBA" id="ARBA00023212"/>
    </source>
</evidence>
<keyword evidence="5" id="KW-1185">Reference proteome</keyword>
<sequence length="382" mass="42370">PHNTYRVYQPSKQTETVQGELNRTLRSEDVTWDEKIPSTLVSLCVQGLVSNFKEKQVLDELPEEDQCLLLETLPTDLPLALTVPLLKDGIYWKRSSQNRWQSSPNFTENDDCECPTEVECVDHINLDPFIKGLVNLKELHIMFGVRECGMDFSSTLFKFSSKDCINIGVGLNSAKCIQTFRIHHSTLDDGLVTILLQYILKNSTITRLDFSHCHIGDQGALAIGKLLTVHPALKELVLCNNKIGAAGATGLAYALRSIGSPLELLDLRLNIIGNQGVIDLCSALASIDCPQELILAGCGFTEEAAIMVGQMLQQNTTLQALDVSNNYLGEVGGQAISLGIKDNTTLLRLDYRMTGITQEYGCSINMSLRNNTDKYKRKWQVC</sequence>
<accession>A0A6L2QAX5</accession>
<comment type="caution">
    <text evidence="4">The sequence shown here is derived from an EMBL/GenBank/DDBJ whole genome shotgun (WGS) entry which is preliminary data.</text>
</comment>
<dbReference type="InterPro" id="IPR032675">
    <property type="entry name" value="LRR_dom_sf"/>
</dbReference>
<keyword evidence="3" id="KW-0206">Cytoskeleton</keyword>
<reference evidence="5" key="1">
    <citation type="submission" date="2020-01" db="EMBL/GenBank/DDBJ databases">
        <title>Draft genome sequence of the Termite Coptotermes fromosanus.</title>
        <authorList>
            <person name="Itakura S."/>
            <person name="Yosikawa Y."/>
            <person name="Umezawa K."/>
        </authorList>
    </citation>
    <scope>NUCLEOTIDE SEQUENCE [LARGE SCALE GENOMIC DNA]</scope>
</reference>